<organism evidence="2 3">
    <name type="scientific">Sorangium cellulosum</name>
    <name type="common">Polyangium cellulosum</name>
    <dbReference type="NCBI Taxonomy" id="56"/>
    <lineage>
        <taxon>Bacteria</taxon>
        <taxon>Pseudomonadati</taxon>
        <taxon>Myxococcota</taxon>
        <taxon>Polyangia</taxon>
        <taxon>Polyangiales</taxon>
        <taxon>Polyangiaceae</taxon>
        <taxon>Sorangium</taxon>
    </lineage>
</organism>
<feature type="domain" description="Tetrapyrrole methylase" evidence="1">
    <location>
        <begin position="6"/>
        <end position="207"/>
    </location>
</feature>
<dbReference type="SUPFAM" id="SSF53790">
    <property type="entry name" value="Tetrapyrrole methylase"/>
    <property type="match status" value="1"/>
</dbReference>
<dbReference type="OrthoDB" id="1459304at2"/>
<evidence type="ECO:0000313" key="3">
    <source>
        <dbReference type="Proteomes" id="UP000238348"/>
    </source>
</evidence>
<evidence type="ECO:0000313" key="2">
    <source>
        <dbReference type="EMBL" id="AUX42523.1"/>
    </source>
</evidence>
<name>A0A2L0ETA4_SORCE</name>
<dbReference type="Proteomes" id="UP000238348">
    <property type="component" value="Chromosome"/>
</dbReference>
<dbReference type="Pfam" id="PF00590">
    <property type="entry name" value="TP_methylase"/>
    <property type="match status" value="1"/>
</dbReference>
<dbReference type="GO" id="GO:0008168">
    <property type="term" value="F:methyltransferase activity"/>
    <property type="evidence" value="ECO:0007669"/>
    <property type="project" value="UniProtKB-KW"/>
</dbReference>
<protein>
    <submittedName>
        <fullName evidence="2">Uroporphyrin-III C-methyltransferase</fullName>
    </submittedName>
</protein>
<dbReference type="InterPro" id="IPR014777">
    <property type="entry name" value="4pyrrole_Mease_sub1"/>
</dbReference>
<keyword evidence="2" id="KW-0808">Transferase</keyword>
<dbReference type="GO" id="GO:0032259">
    <property type="term" value="P:methylation"/>
    <property type="evidence" value="ECO:0007669"/>
    <property type="project" value="UniProtKB-KW"/>
</dbReference>
<keyword evidence="2" id="KW-0489">Methyltransferase</keyword>
<dbReference type="AlphaFoldDB" id="A0A2L0ETA4"/>
<proteinExistence type="predicted"/>
<accession>A0A2L0ETA4</accession>
<dbReference type="InterPro" id="IPR035996">
    <property type="entry name" value="4pyrrol_Methylase_sf"/>
</dbReference>
<sequence>MDKRGMLLIVGAGIRTDSQLTREAEKAIVAADKVLFAAQDPWAVRVIRALRADAESLSYPHDGRPRRQIYEEMVERIVVEVLQGQKVCAVFYGHPGVLADAPHEAIRRVAGAGLVARMCPGVSFLDCLFADLGVDPVRQGCTVLEASDFLFRPRRLDPRVSLVLSQISQIGNSGVFDAEDHDRITRGLSLLSEVLCESWPGDHEAILYEASFMPGTPPRREPVAVRDLGSAAVSEVSSLWVPALPPPAVDRRRAARLGWPGAGRTAA</sequence>
<dbReference type="InterPro" id="IPR000878">
    <property type="entry name" value="4pyrrol_Mease"/>
</dbReference>
<dbReference type="EMBL" id="CP012673">
    <property type="protein sequence ID" value="AUX42523.1"/>
    <property type="molecule type" value="Genomic_DNA"/>
</dbReference>
<dbReference type="Gene3D" id="3.40.1010.10">
    <property type="entry name" value="Cobalt-precorrin-4 Transmethylase, Domain 1"/>
    <property type="match status" value="1"/>
</dbReference>
<reference evidence="2 3" key="1">
    <citation type="submission" date="2015-09" db="EMBL/GenBank/DDBJ databases">
        <title>Sorangium comparison.</title>
        <authorList>
            <person name="Zaburannyi N."/>
            <person name="Bunk B."/>
            <person name="Overmann J."/>
            <person name="Mueller R."/>
        </authorList>
    </citation>
    <scope>NUCLEOTIDE SEQUENCE [LARGE SCALE GENOMIC DNA]</scope>
    <source>
        <strain evidence="2 3">So ce26</strain>
    </source>
</reference>
<evidence type="ECO:0000259" key="1">
    <source>
        <dbReference type="Pfam" id="PF00590"/>
    </source>
</evidence>
<gene>
    <name evidence="2" type="primary">cobA</name>
    <name evidence="2" type="ORF">SOCE26_039560</name>
</gene>
<dbReference type="CDD" id="cd19916">
    <property type="entry name" value="OphMA_like"/>
    <property type="match status" value="1"/>
</dbReference>
<dbReference type="RefSeq" id="WP_104981325.1">
    <property type="nucleotide sequence ID" value="NZ_CP012673.1"/>
</dbReference>